<dbReference type="EMBL" id="CP013970">
    <property type="protein sequence ID" value="AXF77065.1"/>
    <property type="molecule type" value="Genomic_DNA"/>
</dbReference>
<dbReference type="InterPro" id="IPR036388">
    <property type="entry name" value="WH-like_DNA-bd_sf"/>
</dbReference>
<name>A0A345CUE8_9GAMM</name>
<evidence type="ECO:0000313" key="2">
    <source>
        <dbReference type="Proteomes" id="UP000264980"/>
    </source>
</evidence>
<proteinExistence type="predicted"/>
<reference evidence="1 2" key="1">
    <citation type="submission" date="2016-01" db="EMBL/GenBank/DDBJ databases">
        <authorList>
            <person name="Oliw E.H."/>
        </authorList>
    </citation>
    <scope>NUCLEOTIDE SEQUENCE [LARGE SCALE GENOMIC DNA]</scope>
    <source>
        <strain evidence="1 2">MDcuke</strain>
    </source>
</reference>
<protein>
    <submittedName>
        <fullName evidence="1">Uncharacterized protein</fullName>
    </submittedName>
</protein>
<evidence type="ECO:0000313" key="1">
    <source>
        <dbReference type="EMBL" id="AXF77065.1"/>
    </source>
</evidence>
<dbReference type="AlphaFoldDB" id="A0A345CUE8"/>
<dbReference type="SUPFAM" id="SSF46785">
    <property type="entry name" value="Winged helix' DNA-binding domain"/>
    <property type="match status" value="1"/>
</dbReference>
<accession>A0A345CUE8</accession>
<organism evidence="1 2">
    <name type="scientific">Erwinia tracheiphila</name>
    <dbReference type="NCBI Taxonomy" id="65700"/>
    <lineage>
        <taxon>Bacteria</taxon>
        <taxon>Pseudomonadati</taxon>
        <taxon>Pseudomonadota</taxon>
        <taxon>Gammaproteobacteria</taxon>
        <taxon>Enterobacterales</taxon>
        <taxon>Erwiniaceae</taxon>
        <taxon>Erwinia</taxon>
    </lineage>
</organism>
<sequence length="100" mass="11450">MSWYGIETIARQIGAGCSTVITLIGELEKNGWLTRKSRRQGQRNTSNLYTPNVAKLRKSADTLLSTLNHLLWRWSSFMWGFAGRMPMLNTAPVCYQQIKE</sequence>
<gene>
    <name evidence="1" type="ORF">AV903_15250</name>
</gene>
<dbReference type="Gene3D" id="1.10.10.10">
    <property type="entry name" value="Winged helix-like DNA-binding domain superfamily/Winged helix DNA-binding domain"/>
    <property type="match status" value="1"/>
</dbReference>
<dbReference type="Proteomes" id="UP000264980">
    <property type="component" value="Chromosome"/>
</dbReference>
<dbReference type="InterPro" id="IPR036390">
    <property type="entry name" value="WH_DNA-bd_sf"/>
</dbReference>